<keyword evidence="5" id="KW-0862">Zinc</keyword>
<proteinExistence type="inferred from homology"/>
<dbReference type="AlphaFoldDB" id="A0A1H3MK01"/>
<dbReference type="InterPro" id="IPR055438">
    <property type="entry name" value="AstE_AspA_cat"/>
</dbReference>
<dbReference type="RefSeq" id="WP_089893464.1">
    <property type="nucleotide sequence ID" value="NZ_CALJFH010000010.1"/>
</dbReference>
<sequence length="347" mass="37422">MTKRQGFEIAGEVVLAGERRTVNIPVSTLSDHTPVTLSAHVVHGKKDGPTVFVSAGIHGDEVIGVEIVRRLLRAKNLKKLSGTLLVVPIVNTFGFLNHSRYLPDRRDLNRCFPGSPHGSLASRLADIFMSEIVERSSLGIDLHSAAIHRVNLPQVRVSASNRETMRLAQVFGAPVILTSALREGSLRQEAKKKGVDVLLYEAGEGMRFDEMSVRAGLAGIMRVLSEVGLLPTAGIAKPKARSLVCSDSHWMRAPAGGLLRTFKAEGDVVQEGDIVAAIADPFGEREIEVATKYSGIIVGRAVMPVVHEGDALFHIAAVKSTDVAEAAMDDITTQLEEAALFDEDEII</sequence>
<dbReference type="EMBL" id="FNPR01000003">
    <property type="protein sequence ID" value="SDY76913.1"/>
    <property type="molecule type" value="Genomic_DNA"/>
</dbReference>
<dbReference type="InterPro" id="IPR053138">
    <property type="entry name" value="N-alpha-Ac-DABA_deacetylase"/>
</dbReference>
<gene>
    <name evidence="7" type="ORF">SAMN05444486_103659</name>
</gene>
<dbReference type="SUPFAM" id="SSF53187">
    <property type="entry name" value="Zn-dependent exopeptidases"/>
    <property type="match status" value="1"/>
</dbReference>
<keyword evidence="3" id="KW-0479">Metal-binding</keyword>
<keyword evidence="8" id="KW-1185">Reference proteome</keyword>
<dbReference type="InterPro" id="IPR043795">
    <property type="entry name" value="N-alpha-Ac-DABA-like"/>
</dbReference>
<evidence type="ECO:0000313" key="7">
    <source>
        <dbReference type="EMBL" id="SDY76913.1"/>
    </source>
</evidence>
<accession>A0A1H3MK01</accession>
<reference evidence="7 8" key="1">
    <citation type="submission" date="2016-10" db="EMBL/GenBank/DDBJ databases">
        <authorList>
            <person name="de Groot N.N."/>
        </authorList>
    </citation>
    <scope>NUCLEOTIDE SEQUENCE [LARGE SCALE GENOMIC DNA]</scope>
    <source>
        <strain evidence="7 8">DSM 24677</strain>
    </source>
</reference>
<keyword evidence="4" id="KW-0378">Hydrolase</keyword>
<feature type="domain" description="Succinylglutamate desuccinylase/Aspartoacylase catalytic" evidence="6">
    <location>
        <begin position="47"/>
        <end position="226"/>
    </location>
</feature>
<evidence type="ECO:0000256" key="4">
    <source>
        <dbReference type="ARBA" id="ARBA00022801"/>
    </source>
</evidence>
<dbReference type="GO" id="GO:0046872">
    <property type="term" value="F:metal ion binding"/>
    <property type="evidence" value="ECO:0007669"/>
    <property type="project" value="UniProtKB-KW"/>
</dbReference>
<dbReference type="PIRSF" id="PIRSF039012">
    <property type="entry name" value="ASP"/>
    <property type="match status" value="1"/>
</dbReference>
<organism evidence="7 8">
    <name type="scientific">Lentibacter algarum</name>
    <dbReference type="NCBI Taxonomy" id="576131"/>
    <lineage>
        <taxon>Bacteria</taxon>
        <taxon>Pseudomonadati</taxon>
        <taxon>Pseudomonadota</taxon>
        <taxon>Alphaproteobacteria</taxon>
        <taxon>Rhodobacterales</taxon>
        <taxon>Roseobacteraceae</taxon>
        <taxon>Lentibacter</taxon>
    </lineage>
</organism>
<dbReference type="OrthoDB" id="9782876at2"/>
<dbReference type="Gene3D" id="3.40.630.10">
    <property type="entry name" value="Zn peptidases"/>
    <property type="match status" value="1"/>
</dbReference>
<dbReference type="PROSITE" id="PS00132">
    <property type="entry name" value="CARBOXYPEPT_ZN_1"/>
    <property type="match status" value="1"/>
</dbReference>
<dbReference type="GO" id="GO:0016811">
    <property type="term" value="F:hydrolase activity, acting on carbon-nitrogen (but not peptide) bonds, in linear amides"/>
    <property type="evidence" value="ECO:0007669"/>
    <property type="project" value="InterPro"/>
</dbReference>
<dbReference type="GeneID" id="78125601"/>
<dbReference type="CDD" id="cd06251">
    <property type="entry name" value="M14_ASTE_ASPA-like"/>
    <property type="match status" value="1"/>
</dbReference>
<evidence type="ECO:0000256" key="2">
    <source>
        <dbReference type="ARBA" id="ARBA00005988"/>
    </source>
</evidence>
<evidence type="ECO:0000313" key="8">
    <source>
        <dbReference type="Proteomes" id="UP000199026"/>
    </source>
</evidence>
<comment type="similarity">
    <text evidence="2">Belongs to the peptidase M14 family.</text>
</comment>
<dbReference type="GO" id="GO:0016788">
    <property type="term" value="F:hydrolase activity, acting on ester bonds"/>
    <property type="evidence" value="ECO:0007669"/>
    <property type="project" value="InterPro"/>
</dbReference>
<evidence type="ECO:0000256" key="5">
    <source>
        <dbReference type="ARBA" id="ARBA00022833"/>
    </source>
</evidence>
<comment type="cofactor">
    <cofactor evidence="1">
        <name>Zn(2+)</name>
        <dbReference type="ChEBI" id="CHEBI:29105"/>
    </cofactor>
</comment>
<dbReference type="STRING" id="576131.SAMN05444486_103659"/>
<dbReference type="InterPro" id="IPR057246">
    <property type="entry name" value="CARBOXYPEPT_ZN_1"/>
</dbReference>
<dbReference type="Proteomes" id="UP000199026">
    <property type="component" value="Unassembled WGS sequence"/>
</dbReference>
<dbReference type="PANTHER" id="PTHR37326:SF2">
    <property type="entry name" value="SUCCINYLGLUTAMATE DESUCCINYLASE_ASPARTOACYLASE FAMILY PROTEIN"/>
    <property type="match status" value="1"/>
</dbReference>
<name>A0A1H3MK01_9RHOB</name>
<evidence type="ECO:0000256" key="3">
    <source>
        <dbReference type="ARBA" id="ARBA00022723"/>
    </source>
</evidence>
<evidence type="ECO:0000256" key="1">
    <source>
        <dbReference type="ARBA" id="ARBA00001947"/>
    </source>
</evidence>
<dbReference type="PANTHER" id="PTHR37326">
    <property type="entry name" value="BLL3975 PROTEIN"/>
    <property type="match status" value="1"/>
</dbReference>
<dbReference type="Pfam" id="PF24827">
    <property type="entry name" value="AstE_AspA_cat"/>
    <property type="match status" value="1"/>
</dbReference>
<evidence type="ECO:0000259" key="6">
    <source>
        <dbReference type="Pfam" id="PF24827"/>
    </source>
</evidence>
<protein>
    <recommendedName>
        <fullName evidence="6">Succinylglutamate desuccinylase/Aspartoacylase catalytic domain-containing protein</fullName>
    </recommendedName>
</protein>